<dbReference type="HAMAP" id="MF_01369_A">
    <property type="entry name" value="Ribosomal_uL23_A"/>
    <property type="match status" value="1"/>
</dbReference>
<dbReference type="InterPro" id="IPR019985">
    <property type="entry name" value="Ribosomal_uL23"/>
</dbReference>
<dbReference type="NCBIfam" id="NF011118">
    <property type="entry name" value="PRK14548.1"/>
    <property type="match status" value="1"/>
</dbReference>
<dbReference type="InterPro" id="IPR013025">
    <property type="entry name" value="Ribosomal_uL23-like"/>
</dbReference>
<dbReference type="PROSITE" id="PS00050">
    <property type="entry name" value="RIBOSOMAL_L23"/>
    <property type="match status" value="1"/>
</dbReference>
<evidence type="ECO:0000313" key="9">
    <source>
        <dbReference type="Proteomes" id="UP000695022"/>
    </source>
</evidence>
<evidence type="ECO:0000313" key="10">
    <source>
        <dbReference type="RefSeq" id="XP_014671361.1"/>
    </source>
</evidence>
<dbReference type="Proteomes" id="UP000695022">
    <property type="component" value="Unplaced"/>
</dbReference>
<dbReference type="Gene3D" id="3.30.70.330">
    <property type="match status" value="1"/>
</dbReference>
<feature type="domain" description="Large ribosomal subunit protein uL23 N-terminal" evidence="8">
    <location>
        <begin position="64"/>
        <end position="112"/>
    </location>
</feature>
<dbReference type="InterPro" id="IPR012677">
    <property type="entry name" value="Nucleotide-bd_a/b_plait_sf"/>
</dbReference>
<evidence type="ECO:0000256" key="6">
    <source>
        <dbReference type="RuleBase" id="RU003934"/>
    </source>
</evidence>
<keyword evidence="4 6" id="KW-0689">Ribosomal protein</keyword>
<organism evidence="9 10">
    <name type="scientific">Priapulus caudatus</name>
    <name type="common">Priapulid worm</name>
    <dbReference type="NCBI Taxonomy" id="37621"/>
    <lineage>
        <taxon>Eukaryota</taxon>
        <taxon>Metazoa</taxon>
        <taxon>Ecdysozoa</taxon>
        <taxon>Scalidophora</taxon>
        <taxon>Priapulida</taxon>
        <taxon>Priapulimorpha</taxon>
        <taxon>Priapulimorphida</taxon>
        <taxon>Priapulidae</taxon>
        <taxon>Priapulus</taxon>
    </lineage>
</organism>
<evidence type="ECO:0000256" key="2">
    <source>
        <dbReference type="ARBA" id="ARBA00022730"/>
    </source>
</evidence>
<keyword evidence="9" id="KW-1185">Reference proteome</keyword>
<evidence type="ECO:0000256" key="1">
    <source>
        <dbReference type="ARBA" id="ARBA00006700"/>
    </source>
</evidence>
<dbReference type="Pfam" id="PF03939">
    <property type="entry name" value="Ribosomal_L23eN"/>
    <property type="match status" value="1"/>
</dbReference>
<feature type="compositionally biased region" description="Low complexity" evidence="7">
    <location>
        <begin position="23"/>
        <end position="35"/>
    </location>
</feature>
<dbReference type="PANTHER" id="PTHR11620">
    <property type="entry name" value="60S RIBOSOMAL PROTEIN L23A"/>
    <property type="match status" value="1"/>
</dbReference>
<feature type="compositionally biased region" description="Basic and acidic residues" evidence="7">
    <location>
        <begin position="51"/>
        <end position="68"/>
    </location>
</feature>
<evidence type="ECO:0000256" key="7">
    <source>
        <dbReference type="SAM" id="MobiDB-lite"/>
    </source>
</evidence>
<sequence length="202" mass="22416">MAPKKKAPSSGTASKAAGKKPESAAAKPAADAGSATPTPTDTRPGKRRIEKKGAKKDGKDKSQVEKATRARKSVLRGTRSERSRKIRTSVKFHRPRTLRLLRAPKYPRKSAPGRNRLDQYSIIKYPLTTESAMKKIEDNNTLVFLVHLRSNKPEIKYAVKKLYDIDVAKVNTLIRPDGQKKAYVRLAPDYDALDVANKIGII</sequence>
<evidence type="ECO:0000259" key="8">
    <source>
        <dbReference type="Pfam" id="PF03939"/>
    </source>
</evidence>
<evidence type="ECO:0000256" key="5">
    <source>
        <dbReference type="ARBA" id="ARBA00023274"/>
    </source>
</evidence>
<comment type="similarity">
    <text evidence="1 6">Belongs to the universal ribosomal protein uL23 family.</text>
</comment>
<evidence type="ECO:0000256" key="4">
    <source>
        <dbReference type="ARBA" id="ARBA00022980"/>
    </source>
</evidence>
<dbReference type="InterPro" id="IPR005633">
    <property type="entry name" value="Ribosomal_uL23_N"/>
</dbReference>
<dbReference type="Pfam" id="PF00276">
    <property type="entry name" value="Ribosomal_L23"/>
    <property type="match status" value="1"/>
</dbReference>
<dbReference type="InterPro" id="IPR012678">
    <property type="entry name" value="Ribosomal_uL23/eL15/eS24_sf"/>
</dbReference>
<keyword evidence="3" id="KW-0694">RNA-binding</keyword>
<dbReference type="NCBIfam" id="TIGR03636">
    <property type="entry name" value="uL23_arch"/>
    <property type="match status" value="1"/>
</dbReference>
<feature type="region of interest" description="Disordered" evidence="7">
    <location>
        <begin position="1"/>
        <end position="89"/>
    </location>
</feature>
<proteinExistence type="inferred from homology"/>
<dbReference type="RefSeq" id="XP_014671361.1">
    <property type="nucleotide sequence ID" value="XM_014815875.1"/>
</dbReference>
<keyword evidence="5 6" id="KW-0687">Ribonucleoprotein</keyword>
<dbReference type="GeneID" id="106812100"/>
<protein>
    <submittedName>
        <fullName evidence="10">60S ribosomal protein L23a-like isoform X1</fullName>
    </submittedName>
</protein>
<evidence type="ECO:0000256" key="3">
    <source>
        <dbReference type="ARBA" id="ARBA00022884"/>
    </source>
</evidence>
<reference evidence="10" key="1">
    <citation type="submission" date="2025-08" db="UniProtKB">
        <authorList>
            <consortium name="RefSeq"/>
        </authorList>
    </citation>
    <scope>IDENTIFICATION</scope>
</reference>
<accession>A0ABM1EGP0</accession>
<dbReference type="SUPFAM" id="SSF54189">
    <property type="entry name" value="Ribosomal proteins S24e, L23 and L15e"/>
    <property type="match status" value="1"/>
</dbReference>
<dbReference type="InterPro" id="IPR001014">
    <property type="entry name" value="Ribosomal_uL23_CS"/>
</dbReference>
<name>A0ABM1EGP0_PRICU</name>
<keyword evidence="2" id="KW-0699">rRNA-binding</keyword>
<gene>
    <name evidence="10" type="primary">LOC106812100</name>
</gene>